<reference evidence="1" key="2">
    <citation type="journal article" date="2015" name="Data Brief">
        <title>Shoot transcriptome of the giant reed, Arundo donax.</title>
        <authorList>
            <person name="Barrero R.A."/>
            <person name="Guerrero F.D."/>
            <person name="Moolhuijzen P."/>
            <person name="Goolsby J.A."/>
            <person name="Tidwell J."/>
            <person name="Bellgard S.E."/>
            <person name="Bellgard M.I."/>
        </authorList>
    </citation>
    <scope>NUCLEOTIDE SEQUENCE</scope>
    <source>
        <tissue evidence="1">Shoot tissue taken approximately 20 cm above the soil surface</tissue>
    </source>
</reference>
<accession>A0A0A9GMF4</accession>
<proteinExistence type="predicted"/>
<name>A0A0A9GMF4_ARUDO</name>
<organism evidence="1">
    <name type="scientific">Arundo donax</name>
    <name type="common">Giant reed</name>
    <name type="synonym">Donax arundinaceus</name>
    <dbReference type="NCBI Taxonomy" id="35708"/>
    <lineage>
        <taxon>Eukaryota</taxon>
        <taxon>Viridiplantae</taxon>
        <taxon>Streptophyta</taxon>
        <taxon>Embryophyta</taxon>
        <taxon>Tracheophyta</taxon>
        <taxon>Spermatophyta</taxon>
        <taxon>Magnoliopsida</taxon>
        <taxon>Liliopsida</taxon>
        <taxon>Poales</taxon>
        <taxon>Poaceae</taxon>
        <taxon>PACMAD clade</taxon>
        <taxon>Arundinoideae</taxon>
        <taxon>Arundineae</taxon>
        <taxon>Arundo</taxon>
    </lineage>
</organism>
<sequence length="41" mass="4352">MRARGHQNQMGIGASIEHAHLCLPPCGCAVVGPPCRRRAVT</sequence>
<reference evidence="1" key="1">
    <citation type="submission" date="2014-09" db="EMBL/GenBank/DDBJ databases">
        <authorList>
            <person name="Magalhaes I.L.F."/>
            <person name="Oliveira U."/>
            <person name="Santos F.R."/>
            <person name="Vidigal T.H.D.A."/>
            <person name="Brescovit A.D."/>
            <person name="Santos A.J."/>
        </authorList>
    </citation>
    <scope>NUCLEOTIDE SEQUENCE</scope>
    <source>
        <tissue evidence="1">Shoot tissue taken approximately 20 cm above the soil surface</tissue>
    </source>
</reference>
<evidence type="ECO:0000313" key="1">
    <source>
        <dbReference type="EMBL" id="JAE26320.1"/>
    </source>
</evidence>
<dbReference type="EMBL" id="GBRH01171576">
    <property type="protein sequence ID" value="JAE26320.1"/>
    <property type="molecule type" value="Transcribed_RNA"/>
</dbReference>
<dbReference type="AlphaFoldDB" id="A0A0A9GMF4"/>
<protein>
    <submittedName>
        <fullName evidence="1">Uncharacterized protein</fullName>
    </submittedName>
</protein>